<dbReference type="Proteomes" id="UP000076079">
    <property type="component" value="Chromosome"/>
</dbReference>
<dbReference type="InterPro" id="IPR036890">
    <property type="entry name" value="HATPase_C_sf"/>
</dbReference>
<keyword evidence="5" id="KW-0547">Nucleotide-binding</keyword>
<protein>
    <recommendedName>
        <fullName evidence="2">histidine kinase</fullName>
        <ecNumber evidence="2">2.7.13.3</ecNumber>
    </recommendedName>
</protein>
<evidence type="ECO:0000313" key="11">
    <source>
        <dbReference type="Proteomes" id="UP000076079"/>
    </source>
</evidence>
<evidence type="ECO:0000259" key="9">
    <source>
        <dbReference type="PROSITE" id="PS50109"/>
    </source>
</evidence>
<organism evidence="10 11">
    <name type="scientific">Luteitalea pratensis</name>
    <dbReference type="NCBI Taxonomy" id="1855912"/>
    <lineage>
        <taxon>Bacteria</taxon>
        <taxon>Pseudomonadati</taxon>
        <taxon>Acidobacteriota</taxon>
        <taxon>Vicinamibacteria</taxon>
        <taxon>Vicinamibacterales</taxon>
        <taxon>Vicinamibacteraceae</taxon>
        <taxon>Luteitalea</taxon>
    </lineage>
</organism>
<keyword evidence="4 10" id="KW-0808">Transferase</keyword>
<keyword evidence="7" id="KW-0067">ATP-binding</keyword>
<dbReference type="AlphaFoldDB" id="A0A143PKS6"/>
<keyword evidence="11" id="KW-1185">Reference proteome</keyword>
<dbReference type="GO" id="GO:0007234">
    <property type="term" value="P:osmosensory signaling via phosphorelay pathway"/>
    <property type="evidence" value="ECO:0007669"/>
    <property type="project" value="TreeGrafter"/>
</dbReference>
<dbReference type="SMART" id="SM00388">
    <property type="entry name" value="HisKA"/>
    <property type="match status" value="1"/>
</dbReference>
<evidence type="ECO:0000256" key="8">
    <source>
        <dbReference type="ARBA" id="ARBA00023012"/>
    </source>
</evidence>
<keyword evidence="3" id="KW-0597">Phosphoprotein</keyword>
<dbReference type="GO" id="GO:0000156">
    <property type="term" value="F:phosphorelay response regulator activity"/>
    <property type="evidence" value="ECO:0007669"/>
    <property type="project" value="TreeGrafter"/>
</dbReference>
<reference evidence="11" key="2">
    <citation type="submission" date="2016-04" db="EMBL/GenBank/DDBJ databases">
        <title>First Complete Genome Sequence of a Subdivision 6 Acidobacterium.</title>
        <authorList>
            <person name="Huang S."/>
            <person name="Vieira S."/>
            <person name="Bunk B."/>
            <person name="Riedel T."/>
            <person name="Sproeer C."/>
            <person name="Overmann J."/>
        </authorList>
    </citation>
    <scope>NUCLEOTIDE SEQUENCE [LARGE SCALE GENOMIC DNA]</scope>
    <source>
        <strain evidence="11">DSM 100886 HEG_-6_39</strain>
    </source>
</reference>
<dbReference type="InterPro" id="IPR003594">
    <property type="entry name" value="HATPase_dom"/>
</dbReference>
<comment type="catalytic activity">
    <reaction evidence="1">
        <text>ATP + protein L-histidine = ADP + protein N-phospho-L-histidine.</text>
        <dbReference type="EC" id="2.7.13.3"/>
    </reaction>
</comment>
<dbReference type="Pfam" id="PF02518">
    <property type="entry name" value="HATPase_c"/>
    <property type="match status" value="1"/>
</dbReference>
<accession>A0A143PKS6</accession>
<dbReference type="PANTHER" id="PTHR42878">
    <property type="entry name" value="TWO-COMPONENT HISTIDINE KINASE"/>
    <property type="match status" value="1"/>
</dbReference>
<evidence type="ECO:0000313" key="10">
    <source>
        <dbReference type="EMBL" id="AMY09026.1"/>
    </source>
</evidence>
<dbReference type="KEGG" id="abac:LuPra_02235"/>
<gene>
    <name evidence="10" type="primary">sasA</name>
    <name evidence="10" type="ORF">LuPra_02235</name>
</gene>
<name>A0A143PKS6_LUTPR</name>
<reference evidence="10 11" key="1">
    <citation type="journal article" date="2016" name="Genome Announc.">
        <title>First Complete Genome Sequence of a Subdivision 6 Acidobacterium Strain.</title>
        <authorList>
            <person name="Huang S."/>
            <person name="Vieira S."/>
            <person name="Bunk B."/>
            <person name="Riedel T."/>
            <person name="Sproer C."/>
            <person name="Overmann J."/>
        </authorList>
    </citation>
    <scope>NUCLEOTIDE SEQUENCE [LARGE SCALE GENOMIC DNA]</scope>
    <source>
        <strain evidence="11">DSM 100886 HEG_-6_39</strain>
    </source>
</reference>
<dbReference type="SUPFAM" id="SSF55874">
    <property type="entry name" value="ATPase domain of HSP90 chaperone/DNA topoisomerase II/histidine kinase"/>
    <property type="match status" value="1"/>
</dbReference>
<evidence type="ECO:0000256" key="5">
    <source>
        <dbReference type="ARBA" id="ARBA00022741"/>
    </source>
</evidence>
<keyword evidence="6 10" id="KW-0418">Kinase</keyword>
<dbReference type="SUPFAM" id="SSF47384">
    <property type="entry name" value="Homodimeric domain of signal transducing histidine kinase"/>
    <property type="match status" value="1"/>
</dbReference>
<dbReference type="GO" id="GO:0000155">
    <property type="term" value="F:phosphorelay sensor kinase activity"/>
    <property type="evidence" value="ECO:0007669"/>
    <property type="project" value="InterPro"/>
</dbReference>
<dbReference type="SMART" id="SM00387">
    <property type="entry name" value="HATPase_c"/>
    <property type="match status" value="1"/>
</dbReference>
<dbReference type="InterPro" id="IPR050351">
    <property type="entry name" value="BphY/WalK/GraS-like"/>
</dbReference>
<dbReference type="STRING" id="1855912.LuPra_02235"/>
<dbReference type="EC" id="2.7.13.3" evidence="2"/>
<dbReference type="InterPro" id="IPR003661">
    <property type="entry name" value="HisK_dim/P_dom"/>
</dbReference>
<sequence length="413" mass="45103">MRYAQQHPFADIVLMLTAEFESFIADRIAEQHRALAARWFDRLLLLLPVGAREIFPTNSLLDHIPFVIAEIGECVRRPDEVAVAANTSLTDKARELGNLRHGQRASLHQVLREYQILGDVLVAFVLDELAGVAAAPDARAAVLVVARLQQAVNALCQTTVETFVALYTETITDQARRLEEFTRLAAHEWRQPLSTLQFGVTLLQRPDLDGARTTRLWEAMERNVAQLVEVTRKLEAVARLGGGQDTPVLQAVALTTVAQEASRQLHDMAEARGVAITIADDLPELLVDVGRLELVLVNLLSNGIKYADPSRPTRHVMVTGRTSSDGEWCEVDVSDNGVGIPAHALNGVFRRFSRAHADREDLAHVAGLGLGLAIVDDAMRALDGQVWVASVEGEGTTFTLRLPMRAAGTGGSS</sequence>
<feature type="domain" description="Histidine kinase" evidence="9">
    <location>
        <begin position="184"/>
        <end position="406"/>
    </location>
</feature>
<dbReference type="Gene3D" id="1.10.287.130">
    <property type="match status" value="1"/>
</dbReference>
<dbReference type="EMBL" id="CP015136">
    <property type="protein sequence ID" value="AMY09026.1"/>
    <property type="molecule type" value="Genomic_DNA"/>
</dbReference>
<evidence type="ECO:0000256" key="1">
    <source>
        <dbReference type="ARBA" id="ARBA00000085"/>
    </source>
</evidence>
<evidence type="ECO:0000256" key="2">
    <source>
        <dbReference type="ARBA" id="ARBA00012438"/>
    </source>
</evidence>
<keyword evidence="8" id="KW-0902">Two-component regulatory system</keyword>
<dbReference type="InterPro" id="IPR005467">
    <property type="entry name" value="His_kinase_dom"/>
</dbReference>
<dbReference type="InterPro" id="IPR025751">
    <property type="entry name" value="RsbRD_N_dom"/>
</dbReference>
<evidence type="ECO:0000256" key="4">
    <source>
        <dbReference type="ARBA" id="ARBA00022679"/>
    </source>
</evidence>
<dbReference type="CDD" id="cd00075">
    <property type="entry name" value="HATPase"/>
    <property type="match status" value="1"/>
</dbReference>
<dbReference type="InterPro" id="IPR004358">
    <property type="entry name" value="Sig_transdc_His_kin-like_C"/>
</dbReference>
<dbReference type="PANTHER" id="PTHR42878:SF7">
    <property type="entry name" value="SENSOR HISTIDINE KINASE GLRK"/>
    <property type="match status" value="1"/>
</dbReference>
<dbReference type="PRINTS" id="PR00344">
    <property type="entry name" value="BCTRLSENSOR"/>
</dbReference>
<dbReference type="CDD" id="cd00082">
    <property type="entry name" value="HisKA"/>
    <property type="match status" value="1"/>
</dbReference>
<dbReference type="InterPro" id="IPR036097">
    <property type="entry name" value="HisK_dim/P_sf"/>
</dbReference>
<proteinExistence type="predicted"/>
<dbReference type="PROSITE" id="PS50109">
    <property type="entry name" value="HIS_KIN"/>
    <property type="match status" value="1"/>
</dbReference>
<dbReference type="Pfam" id="PF14361">
    <property type="entry name" value="RsbRD_N"/>
    <property type="match status" value="1"/>
</dbReference>
<dbReference type="Gene3D" id="3.30.565.10">
    <property type="entry name" value="Histidine kinase-like ATPase, C-terminal domain"/>
    <property type="match status" value="1"/>
</dbReference>
<dbReference type="GO" id="GO:0030295">
    <property type="term" value="F:protein kinase activator activity"/>
    <property type="evidence" value="ECO:0007669"/>
    <property type="project" value="TreeGrafter"/>
</dbReference>
<evidence type="ECO:0000256" key="3">
    <source>
        <dbReference type="ARBA" id="ARBA00022553"/>
    </source>
</evidence>
<dbReference type="GO" id="GO:0005524">
    <property type="term" value="F:ATP binding"/>
    <property type="evidence" value="ECO:0007669"/>
    <property type="project" value="UniProtKB-KW"/>
</dbReference>
<evidence type="ECO:0000256" key="7">
    <source>
        <dbReference type="ARBA" id="ARBA00022840"/>
    </source>
</evidence>
<evidence type="ECO:0000256" key="6">
    <source>
        <dbReference type="ARBA" id="ARBA00022777"/>
    </source>
</evidence>